<dbReference type="PANTHER" id="PTHR12835:SF5">
    <property type="entry name" value="BIOTIN--PROTEIN LIGASE"/>
    <property type="match status" value="1"/>
</dbReference>
<dbReference type="SUPFAM" id="SSF55681">
    <property type="entry name" value="Class II aaRS and biotin synthetases"/>
    <property type="match status" value="1"/>
</dbReference>
<keyword evidence="3 5" id="KW-0067">ATP-binding</keyword>
<name>A0A6P1TJT9_9FIRM</name>
<keyword evidence="5" id="KW-0804">Transcription</keyword>
<evidence type="ECO:0000313" key="8">
    <source>
        <dbReference type="Proteomes" id="UP000464314"/>
    </source>
</evidence>
<feature type="binding site" evidence="5">
    <location>
        <begin position="120"/>
        <end position="122"/>
    </location>
    <ligand>
        <name>biotin</name>
        <dbReference type="ChEBI" id="CHEBI:57586"/>
    </ligand>
</feature>
<keyword evidence="5" id="KW-0678">Repressor</keyword>
<dbReference type="InterPro" id="IPR004143">
    <property type="entry name" value="BPL_LPL_catalytic"/>
</dbReference>
<dbReference type="SUPFAM" id="SSF50037">
    <property type="entry name" value="C-terminal domain of transcriptional repressors"/>
    <property type="match status" value="1"/>
</dbReference>
<dbReference type="EC" id="6.3.4.15" evidence="5"/>
<organism evidence="7 8">
    <name type="scientific">Anaerocolumna sedimenticola</name>
    <dbReference type="NCBI Taxonomy" id="2696063"/>
    <lineage>
        <taxon>Bacteria</taxon>
        <taxon>Bacillati</taxon>
        <taxon>Bacillota</taxon>
        <taxon>Clostridia</taxon>
        <taxon>Lachnospirales</taxon>
        <taxon>Lachnospiraceae</taxon>
        <taxon>Anaerocolumna</taxon>
    </lineage>
</organism>
<dbReference type="Gene3D" id="3.30.930.10">
    <property type="entry name" value="Bira Bifunctional Protein, Domain 2"/>
    <property type="match status" value="1"/>
</dbReference>
<dbReference type="GO" id="GO:0005737">
    <property type="term" value="C:cytoplasm"/>
    <property type="evidence" value="ECO:0007669"/>
    <property type="project" value="TreeGrafter"/>
</dbReference>
<keyword evidence="5" id="KW-0238">DNA-binding</keyword>
<evidence type="ECO:0000256" key="2">
    <source>
        <dbReference type="ARBA" id="ARBA00022741"/>
    </source>
</evidence>
<feature type="binding site" evidence="5">
    <location>
        <position position="116"/>
    </location>
    <ligand>
        <name>biotin</name>
        <dbReference type="ChEBI" id="CHEBI:57586"/>
    </ligand>
</feature>
<dbReference type="GO" id="GO:0016740">
    <property type="term" value="F:transferase activity"/>
    <property type="evidence" value="ECO:0007669"/>
    <property type="project" value="UniProtKB-ARBA"/>
</dbReference>
<feature type="domain" description="BPL/LPL catalytic" evidence="6">
    <location>
        <begin position="69"/>
        <end position="259"/>
    </location>
</feature>
<dbReference type="Gene3D" id="1.10.10.10">
    <property type="entry name" value="Winged helix-like DNA-binding domain superfamily/Winged helix DNA-binding domain"/>
    <property type="match status" value="1"/>
</dbReference>
<dbReference type="SUPFAM" id="SSF46785">
    <property type="entry name" value="Winged helix' DNA-binding domain"/>
    <property type="match status" value="1"/>
</dbReference>
<protein>
    <recommendedName>
        <fullName evidence="5">Bifunctional ligase/repressor BirA</fullName>
    </recommendedName>
    <alternativeName>
        <fullName evidence="5">Biotin--[acetyl-CoA-carboxylase] ligase</fullName>
        <ecNumber evidence="5">6.3.4.15</ecNumber>
    </alternativeName>
    <alternativeName>
        <fullName evidence="5">Biotin--protein ligase</fullName>
    </alternativeName>
    <alternativeName>
        <fullName evidence="5">Biotin-[acetyl-CoA carboxylase] synthetase</fullName>
    </alternativeName>
</protein>
<dbReference type="InterPro" id="IPR013196">
    <property type="entry name" value="HTH_11"/>
</dbReference>
<dbReference type="Pfam" id="PF02237">
    <property type="entry name" value="BPL_C"/>
    <property type="match status" value="1"/>
</dbReference>
<evidence type="ECO:0000256" key="4">
    <source>
        <dbReference type="ARBA" id="ARBA00023267"/>
    </source>
</evidence>
<dbReference type="Gene3D" id="2.30.30.100">
    <property type="match status" value="1"/>
</dbReference>
<dbReference type="InterPro" id="IPR036388">
    <property type="entry name" value="WH-like_DNA-bd_sf"/>
</dbReference>
<evidence type="ECO:0000256" key="5">
    <source>
        <dbReference type="HAMAP-Rule" id="MF_00978"/>
    </source>
</evidence>
<feature type="DNA-binding region" description="H-T-H motif" evidence="5">
    <location>
        <begin position="21"/>
        <end position="40"/>
    </location>
</feature>
<dbReference type="InterPro" id="IPR030855">
    <property type="entry name" value="Bifunct_BirA"/>
</dbReference>
<dbReference type="PANTHER" id="PTHR12835">
    <property type="entry name" value="BIOTIN PROTEIN LIGASE"/>
    <property type="match status" value="1"/>
</dbReference>
<proteinExistence type="inferred from homology"/>
<dbReference type="InterPro" id="IPR004408">
    <property type="entry name" value="Biotin_CoA_COase_ligase"/>
</dbReference>
<accession>A0A6P1TJT9</accession>
<evidence type="ECO:0000256" key="3">
    <source>
        <dbReference type="ARBA" id="ARBA00022840"/>
    </source>
</evidence>
<dbReference type="EMBL" id="CP048000">
    <property type="protein sequence ID" value="QHQ60557.1"/>
    <property type="molecule type" value="Genomic_DNA"/>
</dbReference>
<dbReference type="Proteomes" id="UP000464314">
    <property type="component" value="Chromosome"/>
</dbReference>
<evidence type="ECO:0000259" key="6">
    <source>
        <dbReference type="PROSITE" id="PS51733"/>
    </source>
</evidence>
<dbReference type="KEGG" id="anr:Ana3638_07060"/>
<dbReference type="CDD" id="cd16442">
    <property type="entry name" value="BPL"/>
    <property type="match status" value="1"/>
</dbReference>
<dbReference type="InterPro" id="IPR003142">
    <property type="entry name" value="BPL_C"/>
</dbReference>
<dbReference type="GO" id="GO:0006355">
    <property type="term" value="P:regulation of DNA-templated transcription"/>
    <property type="evidence" value="ECO:0007669"/>
    <property type="project" value="UniProtKB-UniRule"/>
</dbReference>
<keyword evidence="5" id="KW-0805">Transcription regulation</keyword>
<dbReference type="InterPro" id="IPR008988">
    <property type="entry name" value="Transcriptional_repressor_C"/>
</dbReference>
<dbReference type="PROSITE" id="PS51733">
    <property type="entry name" value="BPL_LPL_CATALYTIC"/>
    <property type="match status" value="1"/>
</dbReference>
<keyword evidence="2 5" id="KW-0547">Nucleotide-binding</keyword>
<dbReference type="GO" id="GO:0009249">
    <property type="term" value="P:protein lipoylation"/>
    <property type="evidence" value="ECO:0007669"/>
    <property type="project" value="UniProtKB-ARBA"/>
</dbReference>
<dbReference type="NCBIfam" id="TIGR00121">
    <property type="entry name" value="birA_ligase"/>
    <property type="match status" value="1"/>
</dbReference>
<keyword evidence="1 5" id="KW-0436">Ligase</keyword>
<reference evidence="7 8" key="1">
    <citation type="submission" date="2020-01" db="EMBL/GenBank/DDBJ databases">
        <title>Genome analysis of Anaerocolumna sp. CBA3638.</title>
        <authorList>
            <person name="Kim J."/>
            <person name="Roh S.W."/>
        </authorList>
    </citation>
    <scope>NUCLEOTIDE SEQUENCE [LARGE SCALE GENOMIC DNA]</scope>
    <source>
        <strain evidence="7 8">CBA3638</strain>
    </source>
</reference>
<comment type="catalytic activity">
    <reaction evidence="5">
        <text>biotin + L-lysyl-[protein] + ATP = N(6)-biotinyl-L-lysyl-[protein] + AMP + diphosphate + H(+)</text>
        <dbReference type="Rhea" id="RHEA:11756"/>
        <dbReference type="Rhea" id="RHEA-COMP:9752"/>
        <dbReference type="Rhea" id="RHEA-COMP:10505"/>
        <dbReference type="ChEBI" id="CHEBI:15378"/>
        <dbReference type="ChEBI" id="CHEBI:29969"/>
        <dbReference type="ChEBI" id="CHEBI:30616"/>
        <dbReference type="ChEBI" id="CHEBI:33019"/>
        <dbReference type="ChEBI" id="CHEBI:57586"/>
        <dbReference type="ChEBI" id="CHEBI:83144"/>
        <dbReference type="ChEBI" id="CHEBI:456215"/>
        <dbReference type="EC" id="6.3.4.15"/>
    </reaction>
</comment>
<evidence type="ECO:0000256" key="1">
    <source>
        <dbReference type="ARBA" id="ARBA00022598"/>
    </source>
</evidence>
<dbReference type="InterPro" id="IPR045864">
    <property type="entry name" value="aa-tRNA-synth_II/BPL/LPL"/>
</dbReference>
<gene>
    <name evidence="5" type="primary">birA</name>
    <name evidence="7" type="ORF">Ana3638_07060</name>
</gene>
<sequence>MSAKQHVLSVLEKNKGKSVSGAKLAQELFISRNAVWKAIKSLQLEGYDITAVPNKGYCLSEDNDILSVESIIPYLSDHIRPVNLEVRKSVTSTNTILKELASEGEAEGKVLIAEEQTGGRGRLGRNFYSPARTGLYMSILLRPKVKVEDSLYITTSAAVSVAKAIEKVTGCEAKIKWVNDIFCDGKKVCGILTEAGVDFEGGGLEYCIVGMGINVARPQGDFPDEIKEIAGGIFEPNRYSSNLRSKLAAEILNYFWGYYSEFSKKAFIDEYRRRSFLIGKEVNIISGDQLQNAKALDIDENARLVVQLPDGEIKTLSSGEVSIRPK</sequence>
<feature type="binding site" evidence="5">
    <location>
        <begin position="92"/>
        <end position="94"/>
    </location>
    <ligand>
        <name>biotin</name>
        <dbReference type="ChEBI" id="CHEBI:57586"/>
    </ligand>
</feature>
<dbReference type="HAMAP" id="MF_00978">
    <property type="entry name" value="Bifunct_BirA"/>
    <property type="match status" value="1"/>
</dbReference>
<dbReference type="RefSeq" id="WP_161837393.1">
    <property type="nucleotide sequence ID" value="NZ_CP048000.1"/>
</dbReference>
<dbReference type="InterPro" id="IPR036390">
    <property type="entry name" value="WH_DNA-bd_sf"/>
</dbReference>
<dbReference type="Pfam" id="PF03099">
    <property type="entry name" value="BPL_LplA_LipB"/>
    <property type="match status" value="1"/>
</dbReference>
<dbReference type="Pfam" id="PF08279">
    <property type="entry name" value="HTH_11"/>
    <property type="match status" value="1"/>
</dbReference>
<dbReference type="GO" id="GO:0005524">
    <property type="term" value="F:ATP binding"/>
    <property type="evidence" value="ECO:0007669"/>
    <property type="project" value="UniProtKB-UniRule"/>
</dbReference>
<dbReference type="GO" id="GO:0004077">
    <property type="term" value="F:biotin--[biotin carboxyl-carrier protein] ligase activity"/>
    <property type="evidence" value="ECO:0007669"/>
    <property type="project" value="UniProtKB-UniRule"/>
</dbReference>
<dbReference type="AlphaFoldDB" id="A0A6P1TJT9"/>
<keyword evidence="4 5" id="KW-0092">Biotin</keyword>
<keyword evidence="8" id="KW-1185">Reference proteome</keyword>
<dbReference type="GO" id="GO:0003677">
    <property type="term" value="F:DNA binding"/>
    <property type="evidence" value="ECO:0007669"/>
    <property type="project" value="UniProtKB-UniRule"/>
</dbReference>
<comment type="similarity">
    <text evidence="5">Belongs to the biotin--protein ligase family.</text>
</comment>
<feature type="binding site" evidence="5">
    <location>
        <position position="187"/>
    </location>
    <ligand>
        <name>biotin</name>
        <dbReference type="ChEBI" id="CHEBI:57586"/>
    </ligand>
</feature>
<evidence type="ECO:0000313" key="7">
    <source>
        <dbReference type="EMBL" id="QHQ60557.1"/>
    </source>
</evidence>
<comment type="function">
    <text evidence="5">Acts both as a biotin--[acetyl-CoA-carboxylase] ligase and a repressor.</text>
</comment>